<comment type="similarity">
    <text evidence="1 5">Belongs to the universal ribosomal protein uL16 family.</text>
</comment>
<dbReference type="CDD" id="cd01433">
    <property type="entry name" value="Ribosomal_L16_L10e"/>
    <property type="match status" value="1"/>
</dbReference>
<dbReference type="SUPFAM" id="SSF54686">
    <property type="entry name" value="Ribosomal protein L16p/L10e"/>
    <property type="match status" value="1"/>
</dbReference>
<dbReference type="PANTHER" id="PTHR12220">
    <property type="entry name" value="50S/60S RIBOSOMAL PROTEIN L16"/>
    <property type="match status" value="1"/>
</dbReference>
<keyword evidence="3 5" id="KW-0689">Ribosomal protein</keyword>
<dbReference type="PRINTS" id="PR00060">
    <property type="entry name" value="RIBOSOMALL16"/>
</dbReference>
<dbReference type="GO" id="GO:0019843">
    <property type="term" value="F:rRNA binding"/>
    <property type="evidence" value="ECO:0007669"/>
    <property type="project" value="UniProtKB-KW"/>
</dbReference>
<protein>
    <recommendedName>
        <fullName evidence="6">50S ribosomal protein L16</fullName>
    </recommendedName>
</protein>
<dbReference type="InterPro" id="IPR016180">
    <property type="entry name" value="Ribosomal_uL16_dom"/>
</dbReference>
<dbReference type="Pfam" id="PF00252">
    <property type="entry name" value="Ribosomal_L16"/>
    <property type="match status" value="1"/>
</dbReference>
<dbReference type="InterPro" id="IPR036920">
    <property type="entry name" value="Ribosomal_uL16_sf"/>
</dbReference>
<keyword evidence="2 6" id="KW-0820">tRNA-binding</keyword>
<name>A0A1F4U6K6_UNCSA</name>
<keyword evidence="6" id="KW-0694">RNA-binding</keyword>
<comment type="subunit">
    <text evidence="6">Part of the 50S ribosomal subunit.</text>
</comment>
<proteinExistence type="inferred from homology"/>
<dbReference type="GO" id="GO:0000049">
    <property type="term" value="F:tRNA binding"/>
    <property type="evidence" value="ECO:0007669"/>
    <property type="project" value="UniProtKB-KW"/>
</dbReference>
<dbReference type="GO" id="GO:0022625">
    <property type="term" value="C:cytosolic large ribosomal subunit"/>
    <property type="evidence" value="ECO:0007669"/>
    <property type="project" value="TreeGrafter"/>
</dbReference>
<comment type="caution">
    <text evidence="8">The sequence shown here is derived from an EMBL/GenBank/DDBJ whole genome shotgun (WGS) entry which is preliminary data.</text>
</comment>
<dbReference type="InterPro" id="IPR000114">
    <property type="entry name" value="Ribosomal_uL16_bact-type"/>
</dbReference>
<dbReference type="AlphaFoldDB" id="A0A1F4U6K6"/>
<keyword evidence="4 5" id="KW-0687">Ribonucleoprotein</keyword>
<comment type="function">
    <text evidence="6">Binds 23S rRNA and is also seen to make contacts with the A and possibly P site tRNAs.</text>
</comment>
<dbReference type="PANTHER" id="PTHR12220:SF13">
    <property type="entry name" value="LARGE RIBOSOMAL SUBUNIT PROTEIN UL16M"/>
    <property type="match status" value="1"/>
</dbReference>
<dbReference type="Gene3D" id="3.90.1170.10">
    <property type="entry name" value="Ribosomal protein L10e/L16"/>
    <property type="match status" value="1"/>
</dbReference>
<dbReference type="GO" id="GO:0006412">
    <property type="term" value="P:translation"/>
    <property type="evidence" value="ECO:0007669"/>
    <property type="project" value="InterPro"/>
</dbReference>
<keyword evidence="6" id="KW-0699">rRNA-binding</keyword>
<dbReference type="EMBL" id="MEUJ01000004">
    <property type="protein sequence ID" value="OGC40499.1"/>
    <property type="molecule type" value="Genomic_DNA"/>
</dbReference>
<accession>A0A1F4U6K6</accession>
<feature type="region of interest" description="Disordered" evidence="7">
    <location>
        <begin position="1"/>
        <end position="20"/>
    </location>
</feature>
<evidence type="ECO:0000256" key="5">
    <source>
        <dbReference type="RuleBase" id="RU004413"/>
    </source>
</evidence>
<dbReference type="NCBIfam" id="TIGR01164">
    <property type="entry name" value="rplP_bact"/>
    <property type="match status" value="1"/>
</dbReference>
<evidence type="ECO:0000256" key="3">
    <source>
        <dbReference type="ARBA" id="ARBA00022980"/>
    </source>
</evidence>
<dbReference type="FunFam" id="3.90.1170.10:FF:000001">
    <property type="entry name" value="50S ribosomal protein L16"/>
    <property type="match status" value="1"/>
</dbReference>
<evidence type="ECO:0000256" key="1">
    <source>
        <dbReference type="ARBA" id="ARBA00008931"/>
    </source>
</evidence>
<evidence type="ECO:0000256" key="2">
    <source>
        <dbReference type="ARBA" id="ARBA00022555"/>
    </source>
</evidence>
<evidence type="ECO:0000256" key="6">
    <source>
        <dbReference type="RuleBase" id="RU004414"/>
    </source>
</evidence>
<evidence type="ECO:0000313" key="9">
    <source>
        <dbReference type="Proteomes" id="UP000179242"/>
    </source>
</evidence>
<evidence type="ECO:0000256" key="4">
    <source>
        <dbReference type="ARBA" id="ARBA00023274"/>
    </source>
</evidence>
<reference evidence="8 9" key="1">
    <citation type="journal article" date="2016" name="Nat. Commun.">
        <title>Thousands of microbial genomes shed light on interconnected biogeochemical processes in an aquifer system.</title>
        <authorList>
            <person name="Anantharaman K."/>
            <person name="Brown C.T."/>
            <person name="Hug L.A."/>
            <person name="Sharon I."/>
            <person name="Castelle C.J."/>
            <person name="Probst A.J."/>
            <person name="Thomas B.C."/>
            <person name="Singh A."/>
            <person name="Wilkins M.J."/>
            <person name="Karaoz U."/>
            <person name="Brodie E.L."/>
            <person name="Williams K.H."/>
            <person name="Hubbard S.S."/>
            <person name="Banfield J.F."/>
        </authorList>
    </citation>
    <scope>NUCLEOTIDE SEQUENCE [LARGE SCALE GENOMIC DNA]</scope>
</reference>
<dbReference type="Proteomes" id="UP000179242">
    <property type="component" value="Unassembled WGS sequence"/>
</dbReference>
<evidence type="ECO:0000313" key="8">
    <source>
        <dbReference type="EMBL" id="OGC40499.1"/>
    </source>
</evidence>
<dbReference type="InterPro" id="IPR047873">
    <property type="entry name" value="Ribosomal_uL16"/>
</dbReference>
<organism evidence="8 9">
    <name type="scientific">candidate division WOR-1 bacterium RIFOXYC2_FULL_46_14</name>
    <dbReference type="NCBI Taxonomy" id="1802587"/>
    <lineage>
        <taxon>Bacteria</taxon>
        <taxon>Bacillati</taxon>
        <taxon>Saganbacteria</taxon>
    </lineage>
</organism>
<dbReference type="GO" id="GO:0003735">
    <property type="term" value="F:structural constituent of ribosome"/>
    <property type="evidence" value="ECO:0007669"/>
    <property type="project" value="InterPro"/>
</dbReference>
<evidence type="ECO:0000256" key="7">
    <source>
        <dbReference type="SAM" id="MobiDB-lite"/>
    </source>
</evidence>
<gene>
    <name evidence="8" type="ORF">A2438_03290</name>
</gene>
<sequence>MTPKKTKFRKSQRRRLRGKASRGNTLVFGEFGLQILEIGYLKTNQIEAGRKALTHCMKRGGKVWVRGCADKPVTARAAETRMGGGKGAPIGYALPVKPGHILYEVTGVTYEAAVEAFRLAAFKLPFAVRVVRK</sequence>